<dbReference type="GO" id="GO:0030246">
    <property type="term" value="F:carbohydrate binding"/>
    <property type="evidence" value="ECO:0007669"/>
    <property type="project" value="UniProtKB-ARBA"/>
</dbReference>
<sequence>MKRFLALLFTCILTGALFVGCGGKATTTDNSVDDGKGENEKIKIGLTMSSRDQFLSTLETAVKDAAKKQDNAEIIAFDAENDIQKQLSHISSFVSQDCGAIIVNLVNTDTTEEILKAAGDVPVVFVNRLPNQPILEESDNSSFVGSDEYEAGQLQAKYLTEYFKDKDDKEINYVLFMGTLGLQHTNARTKAVKETLEENGFTLVKQFEDTAEFDRAKAMAKMQQFIGTGKPFDVVIGNNDEMALGAIEALKSANRLEVPVVGIDATANALAAIEAEEMACSVFQDAGGQGSGAFDFAYKMAQGEKVDKYGWIPFKIVSLDNLADFK</sequence>
<organism evidence="6 7">
    <name type="scientific">Vallitalea guaymasensis</name>
    <dbReference type="NCBI Taxonomy" id="1185412"/>
    <lineage>
        <taxon>Bacteria</taxon>
        <taxon>Bacillati</taxon>
        <taxon>Bacillota</taxon>
        <taxon>Clostridia</taxon>
        <taxon>Lachnospirales</taxon>
        <taxon>Vallitaleaceae</taxon>
        <taxon>Vallitalea</taxon>
    </lineage>
</organism>
<dbReference type="SUPFAM" id="SSF53822">
    <property type="entry name" value="Periplasmic binding protein-like I"/>
    <property type="match status" value="1"/>
</dbReference>
<name>A0A8J8MDK9_9FIRM</name>
<evidence type="ECO:0000313" key="7">
    <source>
        <dbReference type="Proteomes" id="UP000677305"/>
    </source>
</evidence>
<dbReference type="Pfam" id="PF13407">
    <property type="entry name" value="Peripla_BP_4"/>
    <property type="match status" value="1"/>
</dbReference>
<dbReference type="RefSeq" id="WP_212690999.1">
    <property type="nucleotide sequence ID" value="NZ_CP058561.1"/>
</dbReference>
<dbReference type="PANTHER" id="PTHR46847:SF1">
    <property type="entry name" value="D-ALLOSE-BINDING PERIPLASMIC PROTEIN-RELATED"/>
    <property type="match status" value="1"/>
</dbReference>
<dbReference type="AlphaFoldDB" id="A0A8J8MDK9"/>
<dbReference type="KEGG" id="vgu:HYG85_18980"/>
<evidence type="ECO:0000256" key="2">
    <source>
        <dbReference type="ARBA" id="ARBA00007639"/>
    </source>
</evidence>
<dbReference type="PANTHER" id="PTHR46847">
    <property type="entry name" value="D-ALLOSE-BINDING PERIPLASMIC PROTEIN-RELATED"/>
    <property type="match status" value="1"/>
</dbReference>
<evidence type="ECO:0000256" key="1">
    <source>
        <dbReference type="ARBA" id="ARBA00004196"/>
    </source>
</evidence>
<keyword evidence="7" id="KW-1185">Reference proteome</keyword>
<feature type="signal peptide" evidence="4">
    <location>
        <begin position="1"/>
        <end position="21"/>
    </location>
</feature>
<dbReference type="PROSITE" id="PS51257">
    <property type="entry name" value="PROKAR_LIPOPROTEIN"/>
    <property type="match status" value="1"/>
</dbReference>
<dbReference type="Gene3D" id="3.40.50.2300">
    <property type="match status" value="2"/>
</dbReference>
<dbReference type="Proteomes" id="UP000677305">
    <property type="component" value="Chromosome"/>
</dbReference>
<dbReference type="EMBL" id="CP058561">
    <property type="protein sequence ID" value="QUH30889.1"/>
    <property type="molecule type" value="Genomic_DNA"/>
</dbReference>
<dbReference type="InterPro" id="IPR028082">
    <property type="entry name" value="Peripla_BP_I"/>
</dbReference>
<comment type="similarity">
    <text evidence="2">Belongs to the bacterial solute-binding protein 2 family.</text>
</comment>
<evidence type="ECO:0000313" key="6">
    <source>
        <dbReference type="EMBL" id="QUH30889.1"/>
    </source>
</evidence>
<keyword evidence="3 4" id="KW-0732">Signal</keyword>
<protein>
    <submittedName>
        <fullName evidence="6">Substrate-binding domain-containing protein</fullName>
    </submittedName>
</protein>
<gene>
    <name evidence="6" type="ORF">HYG85_18980</name>
</gene>
<dbReference type="InterPro" id="IPR025997">
    <property type="entry name" value="SBP_2_dom"/>
</dbReference>
<reference evidence="6 7" key="1">
    <citation type="submission" date="2020-07" db="EMBL/GenBank/DDBJ databases">
        <title>Vallitalea guaymasensis genome.</title>
        <authorList>
            <person name="Postec A."/>
        </authorList>
    </citation>
    <scope>NUCLEOTIDE SEQUENCE [LARGE SCALE GENOMIC DNA]</scope>
    <source>
        <strain evidence="6 7">Ra1766G1</strain>
    </source>
</reference>
<evidence type="ECO:0000259" key="5">
    <source>
        <dbReference type="Pfam" id="PF13407"/>
    </source>
</evidence>
<proteinExistence type="inferred from homology"/>
<feature type="chain" id="PRO_5039720213" evidence="4">
    <location>
        <begin position="22"/>
        <end position="326"/>
    </location>
</feature>
<evidence type="ECO:0000256" key="3">
    <source>
        <dbReference type="ARBA" id="ARBA00022729"/>
    </source>
</evidence>
<comment type="subcellular location">
    <subcellularLocation>
        <location evidence="1">Cell envelope</location>
    </subcellularLocation>
</comment>
<accession>A0A8J8MDK9</accession>
<evidence type="ECO:0000256" key="4">
    <source>
        <dbReference type="SAM" id="SignalP"/>
    </source>
</evidence>
<feature type="domain" description="Periplasmic binding protein" evidence="5">
    <location>
        <begin position="46"/>
        <end position="305"/>
    </location>
</feature>
<dbReference type="GO" id="GO:0030313">
    <property type="term" value="C:cell envelope"/>
    <property type="evidence" value="ECO:0007669"/>
    <property type="project" value="UniProtKB-SubCell"/>
</dbReference>